<accession>A0ABP7IEP2</accession>
<reference evidence="3" key="1">
    <citation type="journal article" date="2019" name="Int. J. Syst. Evol. Microbiol.">
        <title>The Global Catalogue of Microorganisms (GCM) 10K type strain sequencing project: providing services to taxonomists for standard genome sequencing and annotation.</title>
        <authorList>
            <consortium name="The Broad Institute Genomics Platform"/>
            <consortium name="The Broad Institute Genome Sequencing Center for Infectious Disease"/>
            <person name="Wu L."/>
            <person name="Ma J."/>
        </authorList>
    </citation>
    <scope>NUCLEOTIDE SEQUENCE [LARGE SCALE GENOMIC DNA]</scope>
    <source>
        <strain evidence="3">JCM 16908</strain>
    </source>
</reference>
<dbReference type="Pfam" id="PF13466">
    <property type="entry name" value="STAS_2"/>
    <property type="match status" value="1"/>
</dbReference>
<organism evidence="2 3">
    <name type="scientific">Sphaerisporangium flaviroseum</name>
    <dbReference type="NCBI Taxonomy" id="509199"/>
    <lineage>
        <taxon>Bacteria</taxon>
        <taxon>Bacillati</taxon>
        <taxon>Actinomycetota</taxon>
        <taxon>Actinomycetes</taxon>
        <taxon>Streptosporangiales</taxon>
        <taxon>Streptosporangiaceae</taxon>
        <taxon>Sphaerisporangium</taxon>
    </lineage>
</organism>
<evidence type="ECO:0000259" key="1">
    <source>
        <dbReference type="PROSITE" id="PS50801"/>
    </source>
</evidence>
<comment type="caution">
    <text evidence="2">The sequence shown here is derived from an EMBL/GenBank/DDBJ whole genome shotgun (WGS) entry which is preliminary data.</text>
</comment>
<dbReference type="PANTHER" id="PTHR33495">
    <property type="entry name" value="ANTI-SIGMA FACTOR ANTAGONIST TM_1081-RELATED-RELATED"/>
    <property type="match status" value="1"/>
</dbReference>
<dbReference type="InterPro" id="IPR058548">
    <property type="entry name" value="MlaB-like_STAS"/>
</dbReference>
<dbReference type="InterPro" id="IPR002645">
    <property type="entry name" value="STAS_dom"/>
</dbReference>
<evidence type="ECO:0000313" key="3">
    <source>
        <dbReference type="Proteomes" id="UP001500888"/>
    </source>
</evidence>
<dbReference type="InterPro" id="IPR036513">
    <property type="entry name" value="STAS_dom_sf"/>
</dbReference>
<dbReference type="PANTHER" id="PTHR33495:SF2">
    <property type="entry name" value="ANTI-SIGMA FACTOR ANTAGONIST TM_1081-RELATED"/>
    <property type="match status" value="1"/>
</dbReference>
<dbReference type="EMBL" id="BAAAZR010000009">
    <property type="protein sequence ID" value="GAA3816444.1"/>
    <property type="molecule type" value="Genomic_DNA"/>
</dbReference>
<evidence type="ECO:0000313" key="2">
    <source>
        <dbReference type="EMBL" id="GAA3816444.1"/>
    </source>
</evidence>
<feature type="domain" description="STAS" evidence="1">
    <location>
        <begin position="1"/>
        <end position="93"/>
    </location>
</feature>
<proteinExistence type="predicted"/>
<dbReference type="SUPFAM" id="SSF52091">
    <property type="entry name" value="SpoIIaa-like"/>
    <property type="match status" value="1"/>
</dbReference>
<protein>
    <recommendedName>
        <fullName evidence="1">STAS domain-containing protein</fullName>
    </recommendedName>
</protein>
<dbReference type="Proteomes" id="UP001500888">
    <property type="component" value="Unassembled WGS sequence"/>
</dbReference>
<dbReference type="PROSITE" id="PS50801">
    <property type="entry name" value="STAS"/>
    <property type="match status" value="1"/>
</dbReference>
<keyword evidence="3" id="KW-1185">Reference proteome</keyword>
<name>A0ABP7IEP2_9ACTN</name>
<dbReference type="CDD" id="cd07043">
    <property type="entry name" value="STAS_anti-anti-sigma_factors"/>
    <property type="match status" value="1"/>
</dbReference>
<gene>
    <name evidence="2" type="ORF">GCM10022226_41420</name>
</gene>
<sequence length="112" mass="11813">MSHRPPATVLKLAGELDLATVGLLGKALTEQLRSGRTTLVVDTSSLGFCDLTGLDALLEGRAAAESAGGSLRLSGVHGALARVIEVTRLYDELRTHGPDLRHDADDLTPAYH</sequence>
<dbReference type="Gene3D" id="3.30.750.24">
    <property type="entry name" value="STAS domain"/>
    <property type="match status" value="1"/>
</dbReference>